<comment type="subcellular location">
    <subcellularLocation>
        <location evidence="1">Membrane</location>
    </subcellularLocation>
</comment>
<organism evidence="10 11">
    <name type="scientific">Methylophilus medardicus</name>
    <dbReference type="NCBI Taxonomy" id="2588534"/>
    <lineage>
        <taxon>Bacteria</taxon>
        <taxon>Pseudomonadati</taxon>
        <taxon>Pseudomonadota</taxon>
        <taxon>Betaproteobacteria</taxon>
        <taxon>Nitrosomonadales</taxon>
        <taxon>Methylophilaceae</taxon>
        <taxon>Methylophilus</taxon>
    </lineage>
</organism>
<evidence type="ECO:0000256" key="4">
    <source>
        <dbReference type="PROSITE-ProRule" id="PRU00284"/>
    </source>
</evidence>
<dbReference type="SMART" id="SM00086">
    <property type="entry name" value="PAC"/>
    <property type="match status" value="3"/>
</dbReference>
<dbReference type="GO" id="GO:0004888">
    <property type="term" value="F:transmembrane signaling receptor activity"/>
    <property type="evidence" value="ECO:0007669"/>
    <property type="project" value="InterPro"/>
</dbReference>
<dbReference type="FunFam" id="1.10.287.950:FF:000001">
    <property type="entry name" value="Methyl-accepting chemotaxis sensory transducer"/>
    <property type="match status" value="1"/>
</dbReference>
<dbReference type="InterPro" id="IPR000700">
    <property type="entry name" value="PAS-assoc_C"/>
</dbReference>
<evidence type="ECO:0000256" key="3">
    <source>
        <dbReference type="ARBA" id="ARBA00029447"/>
    </source>
</evidence>
<dbReference type="InterPro" id="IPR051310">
    <property type="entry name" value="MCP_chemotaxis"/>
</dbReference>
<dbReference type="AlphaFoldDB" id="A0A5B8CS83"/>
<dbReference type="SMART" id="SM00091">
    <property type="entry name" value="PAS"/>
    <property type="match status" value="4"/>
</dbReference>
<accession>A0A5B8CS83</accession>
<evidence type="ECO:0000256" key="5">
    <source>
        <dbReference type="SAM" id="Coils"/>
    </source>
</evidence>
<dbReference type="PRINTS" id="PR00260">
    <property type="entry name" value="CHEMTRNSDUCR"/>
</dbReference>
<feature type="domain" description="PAS" evidence="8">
    <location>
        <begin position="39"/>
        <end position="95"/>
    </location>
</feature>
<reference evidence="11" key="1">
    <citation type="journal article" date="2019" name="ISME J.">
        <title>Evolution in action: habitat transition from sediment to the pelagial leads to genome streamlining in Methylophilaceae.</title>
        <authorList>
            <person name="Salcher M."/>
            <person name="Schaefle D."/>
            <person name="Kaspar M."/>
            <person name="Neuenschwander S.M."/>
            <person name="Ghai R."/>
        </authorList>
    </citation>
    <scope>NUCLEOTIDE SEQUENCE [LARGE SCALE GENOMIC DNA]</scope>
    <source>
        <strain evidence="11">MMS-M-51</strain>
    </source>
</reference>
<sequence>MFSTIVNKLAASTREYRNVLDQVAEFSALKSEINKARAIVELNAKGDISHVNDNLCRSLGYSDKELVGQHHRALLTRAQSAKPEYEQFWSALQSGKSQVGAFNLCDKAGHEVWFQGYYAPVMSGGQLVKVVAYLTDITTDKQRNLSLQEEEQALNQSFGVMECDLQGHILECNDLFLKPLGYSQNEVVGKHISMLLKPNTAQSPEYKKLWETLNKGQNAKLEICRVAKNGSEFWFSTSYVPIVGAGGEVAKVKVYSYCITEEKQKQLNFQGQVEAINQSQGVVEFDVSGNVLTANQNFLALTGYSLSEVVGKPHSMFVSERYKATQEYKDFWAKLQRGEADVGVYHRYGKQGQDIYLQASYNPIIGLDGKPVSVVNFSTDITKAVLADQAQKVKAREATMIKNALEASSNCLMMADKDGIITYMNPAALTLMRESSKTFRQMFPHFDAENLVGQNFDLFHKNPSHQRNLLGHLTGKHQTELGVGDMFFRLTANPIFDVNGDRLGTVVEWVDLTQEKRVDNQIKEVLKLAVDGDITSRLDTSTAHGAAVETMSAINQLLDIMTDILGNVREAGETINTAAQEISSGNNDLSSRTEQQASNLEETASSMEQLASTVKQNAENARQANQMAEAASQVAIRGGTVVGNVVTTMSAINDSARKIEDIISVIDGIAFQTNILALNAAVEAARAGEQGRGFAVVAGEVRNLAQRSASAAKEIKELISDSVSKTTDGTKLVESAGQTMQELVTSVQRVTDIMSEITAASAEQSSGINQVNDAVNHMDEVTQQNAALVEEAAAAAESLVEQAGNLMDTVNRFTIRDGAHSSRNTAVRAPVVSRPTKPAAAIKPKAVTQAPANSFKAAPAAKTGTDNQDWEEF</sequence>
<dbReference type="EMBL" id="CP040946">
    <property type="protein sequence ID" value="QDC44153.1"/>
    <property type="molecule type" value="Genomic_DNA"/>
</dbReference>
<dbReference type="PANTHER" id="PTHR43531">
    <property type="entry name" value="PROTEIN ICFG"/>
    <property type="match status" value="1"/>
</dbReference>
<dbReference type="Proteomes" id="UP000311008">
    <property type="component" value="Chromosome"/>
</dbReference>
<dbReference type="GO" id="GO:0005886">
    <property type="term" value="C:plasma membrane"/>
    <property type="evidence" value="ECO:0007669"/>
    <property type="project" value="TreeGrafter"/>
</dbReference>
<keyword evidence="4" id="KW-0807">Transducer</keyword>
<keyword evidence="2" id="KW-0488">Methylation</keyword>
<feature type="region of interest" description="Disordered" evidence="6">
    <location>
        <begin position="824"/>
        <end position="873"/>
    </location>
</feature>
<dbReference type="GO" id="GO:0007165">
    <property type="term" value="P:signal transduction"/>
    <property type="evidence" value="ECO:0007669"/>
    <property type="project" value="UniProtKB-KW"/>
</dbReference>
<feature type="compositionally biased region" description="Low complexity" evidence="6">
    <location>
        <begin position="835"/>
        <end position="862"/>
    </location>
</feature>
<evidence type="ECO:0000259" key="9">
    <source>
        <dbReference type="PROSITE" id="PS50113"/>
    </source>
</evidence>
<dbReference type="SMART" id="SM00283">
    <property type="entry name" value="MA"/>
    <property type="match status" value="1"/>
</dbReference>
<dbReference type="InterPro" id="IPR001610">
    <property type="entry name" value="PAC"/>
</dbReference>
<dbReference type="GO" id="GO:0006935">
    <property type="term" value="P:chemotaxis"/>
    <property type="evidence" value="ECO:0007669"/>
    <property type="project" value="InterPro"/>
</dbReference>
<dbReference type="NCBIfam" id="TIGR00229">
    <property type="entry name" value="sensory_box"/>
    <property type="match status" value="3"/>
</dbReference>
<dbReference type="PROSITE" id="PS50113">
    <property type="entry name" value="PAC"/>
    <property type="match status" value="1"/>
</dbReference>
<dbReference type="InterPro" id="IPR000014">
    <property type="entry name" value="PAS"/>
</dbReference>
<evidence type="ECO:0000259" key="7">
    <source>
        <dbReference type="PROSITE" id="PS50111"/>
    </source>
</evidence>
<evidence type="ECO:0000256" key="1">
    <source>
        <dbReference type="ARBA" id="ARBA00004370"/>
    </source>
</evidence>
<dbReference type="Gene3D" id="1.10.287.950">
    <property type="entry name" value="Methyl-accepting chemotaxis protein"/>
    <property type="match status" value="1"/>
</dbReference>
<dbReference type="InterPro" id="IPR004089">
    <property type="entry name" value="MCPsignal_dom"/>
</dbReference>
<feature type="domain" description="Methyl-accepting transducer" evidence="7">
    <location>
        <begin position="571"/>
        <end position="800"/>
    </location>
</feature>
<evidence type="ECO:0000313" key="10">
    <source>
        <dbReference type="EMBL" id="QDC44153.1"/>
    </source>
</evidence>
<dbReference type="InterPro" id="IPR013656">
    <property type="entry name" value="PAS_4"/>
</dbReference>
<dbReference type="Pfam" id="PF00015">
    <property type="entry name" value="MCPsignal"/>
    <property type="match status" value="1"/>
</dbReference>
<dbReference type="SUPFAM" id="SSF58104">
    <property type="entry name" value="Methyl-accepting chemotaxis protein (MCP) signaling domain"/>
    <property type="match status" value="1"/>
</dbReference>
<evidence type="ECO:0000256" key="2">
    <source>
        <dbReference type="ARBA" id="ARBA00022481"/>
    </source>
</evidence>
<gene>
    <name evidence="10" type="ORF">FIU01_06215</name>
</gene>
<dbReference type="OrthoDB" id="9765776at2"/>
<feature type="region of interest" description="Disordered" evidence="6">
    <location>
        <begin position="581"/>
        <end position="603"/>
    </location>
</feature>
<comment type="similarity">
    <text evidence="3">Belongs to the methyl-accepting chemotaxis (MCP) protein family.</text>
</comment>
<dbReference type="Pfam" id="PF08448">
    <property type="entry name" value="PAS_4"/>
    <property type="match status" value="1"/>
</dbReference>
<dbReference type="CDD" id="cd00130">
    <property type="entry name" value="PAS"/>
    <property type="match status" value="3"/>
</dbReference>
<feature type="domain" description="PAS" evidence="8">
    <location>
        <begin position="164"/>
        <end position="216"/>
    </location>
</feature>
<evidence type="ECO:0000256" key="6">
    <source>
        <dbReference type="SAM" id="MobiDB-lite"/>
    </source>
</evidence>
<keyword evidence="11" id="KW-1185">Reference proteome</keyword>
<dbReference type="PANTHER" id="PTHR43531:SF14">
    <property type="entry name" value="METHYL-ACCEPTING CHEMOTAXIS PROTEIN I-RELATED"/>
    <property type="match status" value="1"/>
</dbReference>
<dbReference type="RefSeq" id="WP_140003487.1">
    <property type="nucleotide sequence ID" value="NZ_CP040946.1"/>
</dbReference>
<feature type="domain" description="PAC" evidence="9">
    <location>
        <begin position="217"/>
        <end position="271"/>
    </location>
</feature>
<dbReference type="InterPro" id="IPR004090">
    <property type="entry name" value="Chemotax_Me-accpt_rcpt"/>
</dbReference>
<feature type="coiled-coil region" evidence="5">
    <location>
        <begin position="771"/>
        <end position="798"/>
    </location>
</feature>
<protein>
    <submittedName>
        <fullName evidence="10">PAS domain S-box protein</fullName>
    </submittedName>
</protein>
<dbReference type="SUPFAM" id="SSF55785">
    <property type="entry name" value="PYP-like sensor domain (PAS domain)"/>
    <property type="match status" value="4"/>
</dbReference>
<dbReference type="Pfam" id="PF13426">
    <property type="entry name" value="PAS_9"/>
    <property type="match status" value="3"/>
</dbReference>
<name>A0A5B8CS83_9PROT</name>
<feature type="domain" description="PAS" evidence="8">
    <location>
        <begin position="265"/>
        <end position="312"/>
    </location>
</feature>
<dbReference type="PROSITE" id="PS50111">
    <property type="entry name" value="CHEMOTAXIS_TRANSDUC_2"/>
    <property type="match status" value="1"/>
</dbReference>
<dbReference type="PROSITE" id="PS50112">
    <property type="entry name" value="PAS"/>
    <property type="match status" value="3"/>
</dbReference>
<dbReference type="KEGG" id="mmec:FIU01_06215"/>
<proteinExistence type="inferred from homology"/>
<evidence type="ECO:0000313" key="11">
    <source>
        <dbReference type="Proteomes" id="UP000311008"/>
    </source>
</evidence>
<dbReference type="CDD" id="cd11386">
    <property type="entry name" value="MCP_signal"/>
    <property type="match status" value="1"/>
</dbReference>
<dbReference type="Gene3D" id="3.30.450.20">
    <property type="entry name" value="PAS domain"/>
    <property type="match status" value="4"/>
</dbReference>
<dbReference type="InterPro" id="IPR035965">
    <property type="entry name" value="PAS-like_dom_sf"/>
</dbReference>
<keyword evidence="5" id="KW-0175">Coiled coil</keyword>
<evidence type="ECO:0000259" key="8">
    <source>
        <dbReference type="PROSITE" id="PS50112"/>
    </source>
</evidence>